<organism evidence="1 2">
    <name type="scientific">Mycobacterium phage SWU2</name>
    <dbReference type="NCBI Taxonomy" id="2077150"/>
    <lineage>
        <taxon>Viruses</taxon>
        <taxon>Duplodnaviria</taxon>
        <taxon>Heunggongvirae</taxon>
        <taxon>Uroviricota</taxon>
        <taxon>Caudoviricetes</taxon>
        <taxon>Timshelvirus</taxon>
        <taxon>Timshelvirus SWU2</taxon>
    </lineage>
</organism>
<sequence>MSAKVTRTYGATFKSTPTLDQLQRELAFAERIFHKSHDVAIDTDDDGWVYLSVTEDA</sequence>
<dbReference type="EMBL" id="MG793454">
    <property type="protein sequence ID" value="AUV62020.1"/>
    <property type="molecule type" value="Genomic_DNA"/>
</dbReference>
<proteinExistence type="predicted"/>
<dbReference type="Proteomes" id="UP000240744">
    <property type="component" value="Segment"/>
</dbReference>
<reference evidence="1" key="1">
    <citation type="submission" date="2018-04" db="EMBL/GenBank/DDBJ databases">
        <title>Biology of a Novel Mycobacteriophage, SWU2, Isolated from Chinese Soil.</title>
        <authorList>
            <person name="Li C."/>
            <person name="Gu Y."/>
        </authorList>
    </citation>
    <scope>NUCLEOTIDE SEQUENCE</scope>
</reference>
<protein>
    <submittedName>
        <fullName evidence="1">Uncharacterized protein</fullName>
    </submittedName>
</protein>
<keyword evidence="2" id="KW-1185">Reference proteome</keyword>
<evidence type="ECO:0000313" key="2">
    <source>
        <dbReference type="Proteomes" id="UP000240744"/>
    </source>
</evidence>
<accession>A0A2K9VI60</accession>
<name>A0A2K9VI60_9CAUD</name>
<gene>
    <name evidence="1" type="ORF">JX_gp61</name>
</gene>
<evidence type="ECO:0000313" key="1">
    <source>
        <dbReference type="EMBL" id="AUV62020.1"/>
    </source>
</evidence>